<protein>
    <recommendedName>
        <fullName evidence="2">DNA-directed RNA polymerase beta subunit</fullName>
    </recommendedName>
</protein>
<proteinExistence type="predicted"/>
<evidence type="ECO:0008006" key="2">
    <source>
        <dbReference type="Google" id="ProtNLM"/>
    </source>
</evidence>
<sequence>MNEEAIRRAKVFFEQDYRERGKIKWNGFFLSDHTQKINRTKQASQEQLTWLEETPIYDMQFLCQEAFANHRKVLVQVNKTSTDQQPTKPVIEEVTAFDECGFWSGSKHYQYELVRHLEVIK</sequence>
<dbReference type="AlphaFoldDB" id="A0A3F3H163"/>
<accession>A0A3F3H163</accession>
<organism evidence="1">
    <name type="scientific">Fructobacillus tropaeoli</name>
    <dbReference type="NCBI Taxonomy" id="709323"/>
    <lineage>
        <taxon>Bacteria</taxon>
        <taxon>Bacillati</taxon>
        <taxon>Bacillota</taxon>
        <taxon>Bacilli</taxon>
        <taxon>Lactobacillales</taxon>
        <taxon>Lactobacillaceae</taxon>
        <taxon>Fructobacillus</taxon>
    </lineage>
</organism>
<dbReference type="RefSeq" id="WP_059394148.1">
    <property type="nucleotide sequence ID" value="NZ_DF968086.1"/>
</dbReference>
<gene>
    <name evidence="1" type="ORF">FTRO_0090020</name>
</gene>
<dbReference type="EMBL" id="DF968086">
    <property type="protein sequence ID" value="GAP04801.1"/>
    <property type="molecule type" value="Genomic_DNA"/>
</dbReference>
<evidence type="ECO:0000313" key="1">
    <source>
        <dbReference type="EMBL" id="GAP04801.1"/>
    </source>
</evidence>
<dbReference type="Proteomes" id="UP000064514">
    <property type="component" value="Unassembled WGS sequence"/>
</dbReference>
<name>A0A3F3H163_9LACO</name>
<reference evidence="1" key="1">
    <citation type="journal article" date="2015" name="BMC Genomics">
        <title>Comparative genomics of Fructobacillus spp. and Leuconostoc spp. reveals niche-specific evolution of Fructobacillus spp.</title>
        <authorList>
            <person name="Endo A."/>
            <person name="Tanizawa Y."/>
            <person name="Tanaka N."/>
            <person name="Maeno S."/>
            <person name="Kumar H."/>
            <person name="Shiwa Y."/>
            <person name="Okada S."/>
            <person name="Yoshikawa H."/>
            <person name="Dicks L."/>
            <person name="Nakagawa J."/>
            <person name="Arita M."/>
        </authorList>
    </citation>
    <scope>NUCLEOTIDE SEQUENCE [LARGE SCALE GENOMIC DNA]</scope>
    <source>
        <strain evidence="1">F214-1</strain>
    </source>
</reference>
<dbReference type="STRING" id="709323.GCA_001047135_01366"/>